<sequence>MRGLAALVAFILILGTVGGMEAGLQSIVEGSIWLTVLLILMYKLTTPEKKKRPTREATRDEHKS</sequence>
<gene>
    <name evidence="2" type="ORF">SAMEA3545359_00177</name>
</gene>
<evidence type="ECO:0000313" key="2">
    <source>
        <dbReference type="EMBL" id="SCJ38710.1"/>
    </source>
</evidence>
<evidence type="ECO:0000256" key="1">
    <source>
        <dbReference type="SAM" id="Phobius"/>
    </source>
</evidence>
<proteinExistence type="predicted"/>
<feature type="transmembrane region" description="Helical" evidence="1">
    <location>
        <begin position="29"/>
        <end position="45"/>
    </location>
</feature>
<keyword evidence="1" id="KW-1133">Transmembrane helix</keyword>
<organism evidence="2">
    <name type="scientific">uncultured Anaerotruncus sp</name>
    <dbReference type="NCBI Taxonomy" id="905011"/>
    <lineage>
        <taxon>Bacteria</taxon>
        <taxon>Bacillati</taxon>
        <taxon>Bacillota</taxon>
        <taxon>Clostridia</taxon>
        <taxon>Eubacteriales</taxon>
        <taxon>Oscillospiraceae</taxon>
        <taxon>Anaerotruncus</taxon>
        <taxon>environmental samples</taxon>
    </lineage>
</organism>
<accession>A0A1C6G0G9</accession>
<keyword evidence="1" id="KW-0472">Membrane</keyword>
<keyword evidence="1" id="KW-0812">Transmembrane</keyword>
<name>A0A1C6G0G9_9FIRM</name>
<protein>
    <submittedName>
        <fullName evidence="2">Uncharacterized protein</fullName>
    </submittedName>
</protein>
<dbReference type="EMBL" id="FMHG01000001">
    <property type="protein sequence ID" value="SCJ38710.1"/>
    <property type="molecule type" value="Genomic_DNA"/>
</dbReference>
<dbReference type="AlphaFoldDB" id="A0A1C6G0G9"/>
<reference evidence="2" key="1">
    <citation type="submission" date="2015-09" db="EMBL/GenBank/DDBJ databases">
        <authorList>
            <consortium name="Pathogen Informatics"/>
        </authorList>
    </citation>
    <scope>NUCLEOTIDE SEQUENCE</scope>
    <source>
        <strain evidence="2">2789STDY5834896</strain>
    </source>
</reference>